<gene>
    <name evidence="3" type="ORF">JOC73_001046</name>
</gene>
<evidence type="ECO:0000313" key="4">
    <source>
        <dbReference type="Proteomes" id="UP001314796"/>
    </source>
</evidence>
<dbReference type="InterPro" id="IPR036986">
    <property type="entry name" value="S4_RNA-bd_sf"/>
</dbReference>
<dbReference type="Gene3D" id="3.30.1370.160">
    <property type="match status" value="1"/>
</dbReference>
<dbReference type="EMBL" id="JAFBEE010000005">
    <property type="protein sequence ID" value="MBM7614534.1"/>
    <property type="molecule type" value="Genomic_DNA"/>
</dbReference>
<dbReference type="PROSITE" id="PS50889">
    <property type="entry name" value="S4"/>
    <property type="match status" value="1"/>
</dbReference>
<keyword evidence="1" id="KW-0694">RNA-binding</keyword>
<dbReference type="CDD" id="cd00165">
    <property type="entry name" value="S4"/>
    <property type="match status" value="1"/>
</dbReference>
<protein>
    <submittedName>
        <fullName evidence="3">RNA-binding protein YlmH</fullName>
    </submittedName>
</protein>
<proteinExistence type="predicted"/>
<dbReference type="InterPro" id="IPR040591">
    <property type="entry name" value="RqcP2_RBD"/>
</dbReference>
<evidence type="ECO:0000256" key="1">
    <source>
        <dbReference type="PROSITE-ProRule" id="PRU00182"/>
    </source>
</evidence>
<feature type="domain" description="RNA-binding S4" evidence="2">
    <location>
        <begin position="189"/>
        <end position="244"/>
    </location>
</feature>
<dbReference type="PANTHER" id="PTHR13633">
    <property type="entry name" value="MITOCHONDRIAL TRANSCRIPTION RESCUE FACTOR 1"/>
    <property type="match status" value="1"/>
</dbReference>
<dbReference type="InterPro" id="IPR002942">
    <property type="entry name" value="S4_RNA-bd"/>
</dbReference>
<keyword evidence="4" id="KW-1185">Reference proteome</keyword>
<dbReference type="SUPFAM" id="SSF55174">
    <property type="entry name" value="Alpha-L RNA-binding motif"/>
    <property type="match status" value="1"/>
</dbReference>
<evidence type="ECO:0000259" key="2">
    <source>
        <dbReference type="SMART" id="SM00363"/>
    </source>
</evidence>
<sequence>MDKEKLIQHIEDPVLKQAMIKVLDKAQTVLKSHEIKATDFLTPHQVQYGKKLLATLHGISCYSTGGYEGAERQVLVIFPDYLDESSVEAPIVALEATGSTQFHSINHRDYLGSILGLGLKREKIGDFLLHEEDQKHFCHMVLHEELKDFILFNLEKVGNVKVDLKEIALDTIIPPEIKYQEFVSNISSLRLDAVLGGGFKLSRSDAQSLISKEFVSVNWETIKKNFYETSEGDVISVRGKGRIHIVSIGGTTKSGRIKITMKKPI</sequence>
<dbReference type="InterPro" id="IPR012677">
    <property type="entry name" value="Nucleotide-bd_a/b_plait_sf"/>
</dbReference>
<evidence type="ECO:0000313" key="3">
    <source>
        <dbReference type="EMBL" id="MBM7614534.1"/>
    </source>
</evidence>
<dbReference type="Gene3D" id="3.10.290.10">
    <property type="entry name" value="RNA-binding S4 domain"/>
    <property type="match status" value="1"/>
</dbReference>
<organism evidence="3 4">
    <name type="scientific">Alkaliphilus hydrothermalis</name>
    <dbReference type="NCBI Taxonomy" id="1482730"/>
    <lineage>
        <taxon>Bacteria</taxon>
        <taxon>Bacillati</taxon>
        <taxon>Bacillota</taxon>
        <taxon>Clostridia</taxon>
        <taxon>Peptostreptococcales</taxon>
        <taxon>Natronincolaceae</taxon>
        <taxon>Alkaliphilus</taxon>
    </lineage>
</organism>
<accession>A0ABS2NNK7</accession>
<dbReference type="Gene3D" id="3.30.70.330">
    <property type="match status" value="1"/>
</dbReference>
<comment type="caution">
    <text evidence="3">The sequence shown here is derived from an EMBL/GenBank/DDBJ whole genome shotgun (WGS) entry which is preliminary data.</text>
</comment>
<dbReference type="SMART" id="SM00363">
    <property type="entry name" value="S4"/>
    <property type="match status" value="1"/>
</dbReference>
<dbReference type="Pfam" id="PF17774">
    <property type="entry name" value="YlmH_RBD"/>
    <property type="match status" value="1"/>
</dbReference>
<dbReference type="Proteomes" id="UP001314796">
    <property type="component" value="Unassembled WGS sequence"/>
</dbReference>
<reference evidence="3 4" key="1">
    <citation type="submission" date="2021-01" db="EMBL/GenBank/DDBJ databases">
        <title>Genomic Encyclopedia of Type Strains, Phase IV (KMG-IV): sequencing the most valuable type-strain genomes for metagenomic binning, comparative biology and taxonomic classification.</title>
        <authorList>
            <person name="Goeker M."/>
        </authorList>
    </citation>
    <scope>NUCLEOTIDE SEQUENCE [LARGE SCALE GENOMIC DNA]</scope>
    <source>
        <strain evidence="3 4">DSM 25890</strain>
    </source>
</reference>
<name>A0ABS2NNK7_9FIRM</name>
<dbReference type="PANTHER" id="PTHR13633:SF3">
    <property type="entry name" value="MITOCHONDRIAL TRANSCRIPTION RESCUE FACTOR 1"/>
    <property type="match status" value="1"/>
</dbReference>